<keyword evidence="5 8" id="KW-0812">Transmembrane</keyword>
<evidence type="ECO:0000256" key="5">
    <source>
        <dbReference type="ARBA" id="ARBA00022692"/>
    </source>
</evidence>
<evidence type="ECO:0000256" key="4">
    <source>
        <dbReference type="ARBA" id="ARBA00022679"/>
    </source>
</evidence>
<keyword evidence="3" id="KW-0328">Glycosyltransferase</keyword>
<dbReference type="GO" id="GO:0009103">
    <property type="term" value="P:lipopolysaccharide biosynthetic process"/>
    <property type="evidence" value="ECO:0007669"/>
    <property type="project" value="TreeGrafter"/>
</dbReference>
<comment type="caution">
    <text evidence="10">The sequence shown here is derived from an EMBL/GenBank/DDBJ whole genome shotgun (WGS) entry which is preliminary data.</text>
</comment>
<protein>
    <submittedName>
        <fullName evidence="10">4-amino-4-deoxy-L-arabinose transferase</fullName>
    </submittedName>
</protein>
<feature type="transmembrane region" description="Helical" evidence="8">
    <location>
        <begin position="212"/>
        <end position="240"/>
    </location>
</feature>
<feature type="transmembrane region" description="Helical" evidence="8">
    <location>
        <begin position="341"/>
        <end position="359"/>
    </location>
</feature>
<dbReference type="GO" id="GO:0010041">
    <property type="term" value="P:response to iron(III) ion"/>
    <property type="evidence" value="ECO:0007669"/>
    <property type="project" value="TreeGrafter"/>
</dbReference>
<name>A0A5D3WJJ4_9BACT</name>
<feature type="transmembrane region" description="Helical" evidence="8">
    <location>
        <begin position="137"/>
        <end position="153"/>
    </location>
</feature>
<keyword evidence="4 10" id="KW-0808">Transferase</keyword>
<evidence type="ECO:0000313" key="10">
    <source>
        <dbReference type="EMBL" id="TYO97692.1"/>
    </source>
</evidence>
<dbReference type="AlphaFoldDB" id="A0A5D3WJJ4"/>
<dbReference type="RefSeq" id="WP_148896336.1">
    <property type="nucleotide sequence ID" value="NZ_VNIB01000009.1"/>
</dbReference>
<feature type="transmembrane region" description="Helical" evidence="8">
    <location>
        <begin position="165"/>
        <end position="192"/>
    </location>
</feature>
<evidence type="ECO:0000313" key="11">
    <source>
        <dbReference type="Proteomes" id="UP000324159"/>
    </source>
</evidence>
<feature type="domain" description="Glycosyltransferase RgtA/B/C/D-like" evidence="9">
    <location>
        <begin position="63"/>
        <end position="224"/>
    </location>
</feature>
<evidence type="ECO:0000256" key="2">
    <source>
        <dbReference type="ARBA" id="ARBA00022475"/>
    </source>
</evidence>
<feature type="transmembrane region" description="Helical" evidence="8">
    <location>
        <begin position="84"/>
        <end position="102"/>
    </location>
</feature>
<evidence type="ECO:0000256" key="6">
    <source>
        <dbReference type="ARBA" id="ARBA00022989"/>
    </source>
</evidence>
<dbReference type="Pfam" id="PF13231">
    <property type="entry name" value="PMT_2"/>
    <property type="match status" value="1"/>
</dbReference>
<keyword evidence="6 8" id="KW-1133">Transmembrane helix</keyword>
<evidence type="ECO:0000256" key="8">
    <source>
        <dbReference type="SAM" id="Phobius"/>
    </source>
</evidence>
<comment type="subcellular location">
    <subcellularLocation>
        <location evidence="1">Cell membrane</location>
        <topology evidence="1">Multi-pass membrane protein</topology>
    </subcellularLocation>
</comment>
<dbReference type="PANTHER" id="PTHR33908:SF3">
    <property type="entry name" value="UNDECAPRENYL PHOSPHATE-ALPHA-4-AMINO-4-DEOXY-L-ARABINOSE ARABINOSYL TRANSFERASE"/>
    <property type="match status" value="1"/>
</dbReference>
<feature type="transmembrane region" description="Helical" evidence="8">
    <location>
        <begin position="371"/>
        <end position="388"/>
    </location>
</feature>
<dbReference type="PANTHER" id="PTHR33908">
    <property type="entry name" value="MANNOSYLTRANSFERASE YKCB-RELATED"/>
    <property type="match status" value="1"/>
</dbReference>
<feature type="transmembrane region" description="Helical" evidence="8">
    <location>
        <begin position="114"/>
        <end position="131"/>
    </location>
</feature>
<dbReference type="Proteomes" id="UP000324159">
    <property type="component" value="Unassembled WGS sequence"/>
</dbReference>
<evidence type="ECO:0000256" key="7">
    <source>
        <dbReference type="ARBA" id="ARBA00023136"/>
    </source>
</evidence>
<feature type="transmembrane region" description="Helical" evidence="8">
    <location>
        <begin position="394"/>
        <end position="416"/>
    </location>
</feature>
<proteinExistence type="predicted"/>
<gene>
    <name evidence="10" type="ORF">EDC39_10995</name>
</gene>
<dbReference type="EMBL" id="VNIB01000009">
    <property type="protein sequence ID" value="TYO97692.1"/>
    <property type="molecule type" value="Genomic_DNA"/>
</dbReference>
<sequence length="543" mass="62126">MPKTISNRFLLLLLCGYAVLLLLPAGSMPLMESTEARYAEIAREMVVSGNWLEPYYNGIKHFHKPPLAYWAVAAGFKLFGMNDFGARFFGVLAAVVAVWFLYRLARLFLKEQKTALIATLCFGTSLMFLTVSRLASTEIYLTCFTLAAQYYLFRQLYGRRHWCNALGYGLFLGLGFFTKGPIILLFTLLPALLAKLWDRDHRRLFSWRETALATAVFVLVALPWYLLVVTRNPGLLYYFLKVQTVDRVMTDRFHRYRPPWYFFYIFPATFFPYSLFFIRGLGNWRQLAPRLRTALVYIGAPLLVFSLAKGKHATYVLPFYGMAAVLTAAVTEQFPMSRLRALAVLALVPVVPALAGAGWFYPPLTGVKPELLAAALITGSLLTMAWRQRTANGYWGWLAGFLLFFSTIGIWGVGIAGPQMRGYEQMAMTLNRLDPQRNLDVLVYQGFLPSLSFYRNKLVVTAFGPQRETQFQSEASYRPWYLADDRDLRRFLADRDELFVVVSKGNIEPFTRRHPFSCEPVYAQRKHSAFLCRKRATTATTRR</sequence>
<keyword evidence="2" id="KW-1003">Cell membrane</keyword>
<reference evidence="10 11" key="1">
    <citation type="submission" date="2019-07" db="EMBL/GenBank/DDBJ databases">
        <title>Genomic Encyclopedia of Type Strains, Phase IV (KMG-IV): sequencing the most valuable type-strain genomes for metagenomic binning, comparative biology and taxonomic classification.</title>
        <authorList>
            <person name="Goeker M."/>
        </authorList>
    </citation>
    <scope>NUCLEOTIDE SEQUENCE [LARGE SCALE GENOMIC DNA]</scope>
    <source>
        <strain evidence="10 11">SS015</strain>
    </source>
</reference>
<feature type="transmembrane region" description="Helical" evidence="8">
    <location>
        <begin position="290"/>
        <end position="308"/>
    </location>
</feature>
<dbReference type="OrthoDB" id="9815691at2"/>
<accession>A0A5D3WJJ4</accession>
<keyword evidence="7 8" id="KW-0472">Membrane</keyword>
<dbReference type="GO" id="GO:0016763">
    <property type="term" value="F:pentosyltransferase activity"/>
    <property type="evidence" value="ECO:0007669"/>
    <property type="project" value="TreeGrafter"/>
</dbReference>
<evidence type="ECO:0000259" key="9">
    <source>
        <dbReference type="Pfam" id="PF13231"/>
    </source>
</evidence>
<dbReference type="InterPro" id="IPR038731">
    <property type="entry name" value="RgtA/B/C-like"/>
</dbReference>
<keyword evidence="11" id="KW-1185">Reference proteome</keyword>
<organism evidence="10 11">
    <name type="scientific">Geothermobacter ehrlichii</name>
    <dbReference type="NCBI Taxonomy" id="213224"/>
    <lineage>
        <taxon>Bacteria</taxon>
        <taxon>Pseudomonadati</taxon>
        <taxon>Thermodesulfobacteriota</taxon>
        <taxon>Desulfuromonadia</taxon>
        <taxon>Desulfuromonadales</taxon>
        <taxon>Geothermobacteraceae</taxon>
        <taxon>Geothermobacter</taxon>
    </lineage>
</organism>
<evidence type="ECO:0000256" key="1">
    <source>
        <dbReference type="ARBA" id="ARBA00004651"/>
    </source>
</evidence>
<feature type="transmembrane region" description="Helical" evidence="8">
    <location>
        <begin position="261"/>
        <end position="278"/>
    </location>
</feature>
<dbReference type="GO" id="GO:0005886">
    <property type="term" value="C:plasma membrane"/>
    <property type="evidence" value="ECO:0007669"/>
    <property type="project" value="UniProtKB-SubCell"/>
</dbReference>
<evidence type="ECO:0000256" key="3">
    <source>
        <dbReference type="ARBA" id="ARBA00022676"/>
    </source>
</evidence>
<dbReference type="InterPro" id="IPR050297">
    <property type="entry name" value="LipidA_mod_glycosyltrf_83"/>
</dbReference>